<sequence>MAEYRRIKRLFFILLAGCVAVLIIMLNMTSSHFDRGHSDLKPYPPSPSQGRPLIRLPRKDAVQLSVTTATTTTTIKTRATSTTKRTTTTATKTTATARKQVPGRTRDANRATQLTRVQKTGNGSKGGTVTSDPIPHLMASYATTNIWPAYNITNSSDLPRKLLLLYNLPLFVTANVPSDLEKCHVKNCVATTNRSLLRDADAVMYQLQFMSEPEAPSNRPPGQIWIGLGMEPPVNYHSTYGRESWRAAFNWSVSYREDSDLFDPYAMLKPSLIPPGKNYTLSALRKNRTAAWFVGHCKTQSRREEYVRRMQAIIPVDIYGRCGTHVCPKSKGRECNGLLNNMYRFYLSFENSFCKDYVTEKLFNIMGGMNIVPVVRGGADYKKFLPPGTYIDAADFKSPEDLARYLKHLETDVAAYSEYLRRKDQYRTVFMRPLIFCKLCEMLHFDKRVQWYPDIAKWTTDGICRTPTDM</sequence>
<keyword evidence="11" id="KW-0325">Glycoprotein</keyword>
<evidence type="ECO:0000256" key="8">
    <source>
        <dbReference type="ARBA" id="ARBA00022989"/>
    </source>
</evidence>
<dbReference type="OrthoDB" id="427096at2759"/>
<evidence type="ECO:0000256" key="2">
    <source>
        <dbReference type="ARBA" id="ARBA00004922"/>
    </source>
</evidence>
<dbReference type="InterPro" id="IPR055270">
    <property type="entry name" value="Glyco_tran_10_C"/>
</dbReference>
<dbReference type="Gene3D" id="3.40.50.11660">
    <property type="entry name" value="Glycosyl transferase family 10, C-terminal domain"/>
    <property type="match status" value="1"/>
</dbReference>
<evidence type="ECO:0000256" key="10">
    <source>
        <dbReference type="ARBA" id="ARBA00023136"/>
    </source>
</evidence>
<name>A0A2T7Q1G9_POMCA</name>
<evidence type="ECO:0000256" key="6">
    <source>
        <dbReference type="ARBA" id="ARBA00022692"/>
    </source>
</evidence>
<evidence type="ECO:0000256" key="3">
    <source>
        <dbReference type="ARBA" id="ARBA00008919"/>
    </source>
</evidence>
<dbReference type="GO" id="GO:0032580">
    <property type="term" value="C:Golgi cisterna membrane"/>
    <property type="evidence" value="ECO:0007669"/>
    <property type="project" value="UniProtKB-SubCell"/>
</dbReference>
<evidence type="ECO:0000256" key="1">
    <source>
        <dbReference type="ARBA" id="ARBA00004323"/>
    </source>
</evidence>
<dbReference type="Pfam" id="PF00852">
    <property type="entry name" value="Glyco_transf_10"/>
    <property type="match status" value="1"/>
</dbReference>
<keyword evidence="10" id="KW-0472">Membrane</keyword>
<feature type="region of interest" description="Disordered" evidence="13">
    <location>
        <begin position="76"/>
        <end position="108"/>
    </location>
</feature>
<comment type="similarity">
    <text evidence="3 12">Belongs to the glycosyltransferase 10 family.</text>
</comment>
<proteinExistence type="inferred from homology"/>
<accession>A0A2T7Q1G9</accession>
<evidence type="ECO:0000256" key="13">
    <source>
        <dbReference type="SAM" id="MobiDB-lite"/>
    </source>
</evidence>
<dbReference type="InterPro" id="IPR001503">
    <property type="entry name" value="Glyco_trans_10"/>
</dbReference>
<evidence type="ECO:0000256" key="4">
    <source>
        <dbReference type="ARBA" id="ARBA00022676"/>
    </source>
</evidence>
<dbReference type="FunFam" id="3.40.50.11660:FF:000004">
    <property type="entry name" value="Glycoprotein 3-alpha-L-fucosyltransferase A"/>
    <property type="match status" value="1"/>
</dbReference>
<dbReference type="EC" id="2.4.1.-" evidence="12"/>
<keyword evidence="17" id="KW-1185">Reference proteome</keyword>
<evidence type="ECO:0000256" key="9">
    <source>
        <dbReference type="ARBA" id="ARBA00023034"/>
    </source>
</evidence>
<dbReference type="InterPro" id="IPR031481">
    <property type="entry name" value="Glyco_tran_10_N"/>
</dbReference>
<protein>
    <recommendedName>
        <fullName evidence="12">Fucosyltransferase</fullName>
        <ecNumber evidence="12">2.4.1.-</ecNumber>
    </recommendedName>
</protein>
<feature type="compositionally biased region" description="Low complexity" evidence="13">
    <location>
        <begin position="76"/>
        <end position="99"/>
    </location>
</feature>
<evidence type="ECO:0000256" key="12">
    <source>
        <dbReference type="RuleBase" id="RU003832"/>
    </source>
</evidence>
<evidence type="ECO:0000259" key="15">
    <source>
        <dbReference type="Pfam" id="PF17039"/>
    </source>
</evidence>
<dbReference type="UniPathway" id="UPA00378"/>
<dbReference type="GO" id="GO:0000139">
    <property type="term" value="C:Golgi membrane"/>
    <property type="evidence" value="ECO:0007669"/>
    <property type="project" value="UniProtKB-SubCell"/>
</dbReference>
<keyword evidence="8" id="KW-1133">Transmembrane helix</keyword>
<dbReference type="SUPFAM" id="SSF53756">
    <property type="entry name" value="UDP-Glycosyltransferase/glycogen phosphorylase"/>
    <property type="match status" value="1"/>
</dbReference>
<feature type="domain" description="Fucosyltransferase C-terminal" evidence="14">
    <location>
        <begin position="285"/>
        <end position="458"/>
    </location>
</feature>
<dbReference type="PANTHER" id="PTHR48438">
    <property type="entry name" value="ALPHA-(1,3)-FUCOSYLTRANSFERASE C-RELATED"/>
    <property type="match status" value="1"/>
</dbReference>
<keyword evidence="7" id="KW-0735">Signal-anchor</keyword>
<dbReference type="InterPro" id="IPR038577">
    <property type="entry name" value="GT10-like_C_sf"/>
</dbReference>
<evidence type="ECO:0000256" key="11">
    <source>
        <dbReference type="ARBA" id="ARBA00023180"/>
    </source>
</evidence>
<reference evidence="16 17" key="1">
    <citation type="submission" date="2018-04" db="EMBL/GenBank/DDBJ databases">
        <title>The genome of golden apple snail Pomacea canaliculata provides insight into stress tolerance and invasive adaptation.</title>
        <authorList>
            <person name="Liu C."/>
            <person name="Liu B."/>
            <person name="Ren Y."/>
            <person name="Zhang Y."/>
            <person name="Wang H."/>
            <person name="Li S."/>
            <person name="Jiang F."/>
            <person name="Yin L."/>
            <person name="Zhang G."/>
            <person name="Qian W."/>
            <person name="Fan W."/>
        </authorList>
    </citation>
    <scope>NUCLEOTIDE SEQUENCE [LARGE SCALE GENOMIC DNA]</scope>
    <source>
        <strain evidence="16">SZHN2017</strain>
        <tissue evidence="16">Muscle</tissue>
    </source>
</reference>
<gene>
    <name evidence="16" type="ORF">C0Q70_02156</name>
</gene>
<dbReference type="Pfam" id="PF17039">
    <property type="entry name" value="Glyco_tran_10_N"/>
    <property type="match status" value="1"/>
</dbReference>
<keyword evidence="6 12" id="KW-0812">Transmembrane</keyword>
<evidence type="ECO:0000313" key="17">
    <source>
        <dbReference type="Proteomes" id="UP000245119"/>
    </source>
</evidence>
<dbReference type="Proteomes" id="UP000245119">
    <property type="component" value="Linkage Group LG1"/>
</dbReference>
<dbReference type="EMBL" id="PZQS01000001">
    <property type="protein sequence ID" value="PVD39522.1"/>
    <property type="molecule type" value="Genomic_DNA"/>
</dbReference>
<dbReference type="PANTHER" id="PTHR48438:SF1">
    <property type="entry name" value="ALPHA-(1,3)-FUCOSYLTRANSFERASE C-RELATED"/>
    <property type="match status" value="1"/>
</dbReference>
<keyword evidence="4 12" id="KW-0328">Glycosyltransferase</keyword>
<feature type="domain" description="Fucosyltransferase N-terminal" evidence="15">
    <location>
        <begin position="161"/>
        <end position="265"/>
    </location>
</feature>
<comment type="subcellular location">
    <subcellularLocation>
        <location evidence="1">Golgi apparatus membrane</location>
        <topology evidence="1">Single-pass type II membrane protein</topology>
    </subcellularLocation>
    <subcellularLocation>
        <location evidence="12">Golgi apparatus</location>
        <location evidence="12">Golgi stack membrane</location>
        <topology evidence="12">Single-pass type II membrane protein</topology>
    </subcellularLocation>
</comment>
<comment type="caution">
    <text evidence="16">The sequence shown here is derived from an EMBL/GenBank/DDBJ whole genome shotgun (WGS) entry which is preliminary data.</text>
</comment>
<comment type="pathway">
    <text evidence="2">Protein modification; protein glycosylation.</text>
</comment>
<evidence type="ECO:0000256" key="7">
    <source>
        <dbReference type="ARBA" id="ARBA00022968"/>
    </source>
</evidence>
<dbReference type="GO" id="GO:0008417">
    <property type="term" value="F:fucosyltransferase activity"/>
    <property type="evidence" value="ECO:0007669"/>
    <property type="project" value="InterPro"/>
</dbReference>
<evidence type="ECO:0000259" key="14">
    <source>
        <dbReference type="Pfam" id="PF00852"/>
    </source>
</evidence>
<keyword evidence="9 12" id="KW-0333">Golgi apparatus</keyword>
<evidence type="ECO:0000256" key="5">
    <source>
        <dbReference type="ARBA" id="ARBA00022679"/>
    </source>
</evidence>
<keyword evidence="5 12" id="KW-0808">Transferase</keyword>
<dbReference type="AlphaFoldDB" id="A0A2T7Q1G9"/>
<organism evidence="16 17">
    <name type="scientific">Pomacea canaliculata</name>
    <name type="common">Golden apple snail</name>
    <dbReference type="NCBI Taxonomy" id="400727"/>
    <lineage>
        <taxon>Eukaryota</taxon>
        <taxon>Metazoa</taxon>
        <taxon>Spiralia</taxon>
        <taxon>Lophotrochozoa</taxon>
        <taxon>Mollusca</taxon>
        <taxon>Gastropoda</taxon>
        <taxon>Caenogastropoda</taxon>
        <taxon>Architaenioglossa</taxon>
        <taxon>Ampullarioidea</taxon>
        <taxon>Ampullariidae</taxon>
        <taxon>Pomacea</taxon>
    </lineage>
</organism>
<evidence type="ECO:0000313" key="16">
    <source>
        <dbReference type="EMBL" id="PVD39522.1"/>
    </source>
</evidence>